<name>A0A450U696_9GAMM</name>
<dbReference type="Pfam" id="PF03235">
    <property type="entry name" value="GmrSD_N"/>
    <property type="match status" value="1"/>
</dbReference>
<accession>A0A450U696</accession>
<sequence length="396" mass="46036">MLSWMNQNQKMQPAMDKNADLENPLPAFYPGEGETVDEIVDDLDEATEVIPFTYSITSYGADYPVDSLVKRIEEKDILIPKFNWDKKETNIEGFQRQYVWPRPTADRFIESLLLGLPVPGIFLFKEKSDSPSLVLDGHQRLFTLFSYYDGTINGKEYKLANVQEPFAGKKYKDLDVGDRRRLDDSIIHATIIRQDEPSDDQSSIYSIFERLNRGGVNLQPQEIRVALYHGEFVRVLQELNEKEMWRKLYGKRSNRLKDMEMILRFFAFFYCSDRYRSPLKDFLNRYMAGNRTLEKQSEQELNEIFERTTRTILEGIGTKAFRPKSTVNAAVVDSLMVGIAKRLEKGNIENNQSLKEQFDGLMQNQGYKSAIEARTSQEHNVRNRLDLAEEIFSRVP</sequence>
<feature type="domain" description="GmrSD restriction endonucleases N-terminal" evidence="1">
    <location>
        <begin position="89"/>
        <end position="228"/>
    </location>
</feature>
<evidence type="ECO:0000259" key="1">
    <source>
        <dbReference type="Pfam" id="PF03235"/>
    </source>
</evidence>
<dbReference type="EMBL" id="CAADFH010000001">
    <property type="protein sequence ID" value="VFJ87044.1"/>
    <property type="molecule type" value="Genomic_DNA"/>
</dbReference>
<reference evidence="2" key="1">
    <citation type="submission" date="2019-02" db="EMBL/GenBank/DDBJ databases">
        <authorList>
            <person name="Gruber-Vodicka R. H."/>
            <person name="Seah K. B. B."/>
        </authorList>
    </citation>
    <scope>NUCLEOTIDE SEQUENCE</scope>
    <source>
        <strain evidence="2">BECK_M6</strain>
    </source>
</reference>
<protein>
    <recommendedName>
        <fullName evidence="1">GmrSD restriction endonucleases N-terminal domain-containing protein</fullName>
    </recommendedName>
</protein>
<evidence type="ECO:0000313" key="2">
    <source>
        <dbReference type="EMBL" id="VFJ87044.1"/>
    </source>
</evidence>
<gene>
    <name evidence="2" type="ORF">BECKLFY1418A_GA0070994_100123</name>
</gene>
<dbReference type="PANTHER" id="PTHR39639">
    <property type="entry name" value="CHROMOSOME 16, WHOLE GENOME SHOTGUN SEQUENCE"/>
    <property type="match status" value="1"/>
</dbReference>
<organism evidence="2">
    <name type="scientific">Candidatus Kentrum sp. LFY</name>
    <dbReference type="NCBI Taxonomy" id="2126342"/>
    <lineage>
        <taxon>Bacteria</taxon>
        <taxon>Pseudomonadati</taxon>
        <taxon>Pseudomonadota</taxon>
        <taxon>Gammaproteobacteria</taxon>
        <taxon>Candidatus Kentrum</taxon>
    </lineage>
</organism>
<dbReference type="InterPro" id="IPR004919">
    <property type="entry name" value="GmrSD_N"/>
</dbReference>
<dbReference type="PANTHER" id="PTHR39639:SF1">
    <property type="entry name" value="DUF262 DOMAIN-CONTAINING PROTEIN"/>
    <property type="match status" value="1"/>
</dbReference>
<dbReference type="AlphaFoldDB" id="A0A450U696"/>
<proteinExistence type="predicted"/>